<dbReference type="Proteomes" id="UP000593567">
    <property type="component" value="Unassembled WGS sequence"/>
</dbReference>
<gene>
    <name evidence="4" type="ORF">EB796_024811</name>
</gene>
<dbReference type="InterPro" id="IPR050173">
    <property type="entry name" value="ABC_transporter_C-like"/>
</dbReference>
<sequence>MVQFGSLQKVFRCQLWSALSKCHVKRTIEALDGGLDASIAENGDNFSVGERQLMCMARALLRHSKVLLMDEATAGIDTETDSLIQETITEAFADCTMLTIAHRLNTVVNYDRILVLDNGNVLEFDSPANLLADKLSVFAQMMAVQESQKKSAIMS</sequence>
<protein>
    <recommendedName>
        <fullName evidence="3">ABC transporter domain-containing protein</fullName>
    </recommendedName>
</protein>
<dbReference type="Pfam" id="PF00005">
    <property type="entry name" value="ABC_tran"/>
    <property type="match status" value="1"/>
</dbReference>
<evidence type="ECO:0000256" key="1">
    <source>
        <dbReference type="ARBA" id="ARBA00022741"/>
    </source>
</evidence>
<evidence type="ECO:0000256" key="2">
    <source>
        <dbReference type="ARBA" id="ARBA00022840"/>
    </source>
</evidence>
<evidence type="ECO:0000313" key="5">
    <source>
        <dbReference type="Proteomes" id="UP000593567"/>
    </source>
</evidence>
<name>A0A7J7ISH2_BUGNE</name>
<comment type="caution">
    <text evidence="4">The sequence shown here is derived from an EMBL/GenBank/DDBJ whole genome shotgun (WGS) entry which is preliminary data.</text>
</comment>
<evidence type="ECO:0000259" key="3">
    <source>
        <dbReference type="Pfam" id="PF00005"/>
    </source>
</evidence>
<proteinExistence type="predicted"/>
<reference evidence="4" key="1">
    <citation type="submission" date="2020-06" db="EMBL/GenBank/DDBJ databases">
        <title>Draft genome of Bugula neritina, a colonial animal packing powerful symbionts and potential medicines.</title>
        <authorList>
            <person name="Rayko M."/>
        </authorList>
    </citation>
    <scope>NUCLEOTIDE SEQUENCE [LARGE SCALE GENOMIC DNA]</scope>
    <source>
        <strain evidence="4">Kwan_BN1</strain>
    </source>
</reference>
<dbReference type="GO" id="GO:0016020">
    <property type="term" value="C:membrane"/>
    <property type="evidence" value="ECO:0007669"/>
    <property type="project" value="TreeGrafter"/>
</dbReference>
<dbReference type="PANTHER" id="PTHR24223">
    <property type="entry name" value="ATP-BINDING CASSETTE SUB-FAMILY C"/>
    <property type="match status" value="1"/>
</dbReference>
<feature type="domain" description="ABC transporter" evidence="3">
    <location>
        <begin position="29"/>
        <end position="74"/>
    </location>
</feature>
<dbReference type="SUPFAM" id="SSF52540">
    <property type="entry name" value="P-loop containing nucleoside triphosphate hydrolases"/>
    <property type="match status" value="1"/>
</dbReference>
<dbReference type="Gene3D" id="3.40.50.300">
    <property type="entry name" value="P-loop containing nucleotide triphosphate hydrolases"/>
    <property type="match status" value="1"/>
</dbReference>
<keyword evidence="1" id="KW-0547">Nucleotide-binding</keyword>
<dbReference type="GO" id="GO:0005524">
    <property type="term" value="F:ATP binding"/>
    <property type="evidence" value="ECO:0007669"/>
    <property type="project" value="UniProtKB-KW"/>
</dbReference>
<keyword evidence="2" id="KW-0067">ATP-binding</keyword>
<dbReference type="InterPro" id="IPR027417">
    <property type="entry name" value="P-loop_NTPase"/>
</dbReference>
<dbReference type="EMBL" id="VXIV02003455">
    <property type="protein sequence ID" value="KAF6016879.1"/>
    <property type="molecule type" value="Genomic_DNA"/>
</dbReference>
<dbReference type="PANTHER" id="PTHR24223:SF447">
    <property type="entry name" value="MULTIDRUG RESISTANCE-ASSOCIATED PROTEIN 5"/>
    <property type="match status" value="1"/>
</dbReference>
<accession>A0A7J7ISH2</accession>
<evidence type="ECO:0000313" key="4">
    <source>
        <dbReference type="EMBL" id="KAF6016879.1"/>
    </source>
</evidence>
<dbReference type="GO" id="GO:0042626">
    <property type="term" value="F:ATPase-coupled transmembrane transporter activity"/>
    <property type="evidence" value="ECO:0007669"/>
    <property type="project" value="TreeGrafter"/>
</dbReference>
<keyword evidence="5" id="KW-1185">Reference proteome</keyword>
<dbReference type="InterPro" id="IPR003439">
    <property type="entry name" value="ABC_transporter-like_ATP-bd"/>
</dbReference>
<dbReference type="OrthoDB" id="6500128at2759"/>
<dbReference type="AlphaFoldDB" id="A0A7J7ISH2"/>
<dbReference type="FunFam" id="3.40.50.300:FF:003492">
    <property type="entry name" value="AGAP012735-PA"/>
    <property type="match status" value="1"/>
</dbReference>
<organism evidence="4 5">
    <name type="scientific">Bugula neritina</name>
    <name type="common">Brown bryozoan</name>
    <name type="synonym">Sertularia neritina</name>
    <dbReference type="NCBI Taxonomy" id="10212"/>
    <lineage>
        <taxon>Eukaryota</taxon>
        <taxon>Metazoa</taxon>
        <taxon>Spiralia</taxon>
        <taxon>Lophotrochozoa</taxon>
        <taxon>Bryozoa</taxon>
        <taxon>Gymnolaemata</taxon>
        <taxon>Cheilostomatida</taxon>
        <taxon>Flustrina</taxon>
        <taxon>Buguloidea</taxon>
        <taxon>Bugulidae</taxon>
        <taxon>Bugula</taxon>
    </lineage>
</organism>
<dbReference type="GO" id="GO:0016887">
    <property type="term" value="F:ATP hydrolysis activity"/>
    <property type="evidence" value="ECO:0007669"/>
    <property type="project" value="InterPro"/>
</dbReference>